<dbReference type="EMBL" id="OQ397636">
    <property type="protein sequence ID" value="WMV69968.1"/>
    <property type="molecule type" value="mRNA"/>
</dbReference>
<comment type="similarity">
    <text evidence="1">Belongs to the PPP phosphatase family.</text>
</comment>
<dbReference type="Pfam" id="PF00149">
    <property type="entry name" value="Metallophos"/>
    <property type="match status" value="1"/>
</dbReference>
<dbReference type="EC" id="3.1.3.16" evidence="1"/>
<dbReference type="PROSITE" id="PS00125">
    <property type="entry name" value="SER_THR_PHOSPHATASE"/>
    <property type="match status" value="1"/>
</dbReference>
<dbReference type="AlphaFoldDB" id="A0AA51YGJ0"/>
<feature type="domain" description="Serine/threonine specific protein phosphatases" evidence="2">
    <location>
        <begin position="198"/>
        <end position="203"/>
    </location>
</feature>
<dbReference type="InterPro" id="IPR050341">
    <property type="entry name" value="PP1_catalytic_subunit"/>
</dbReference>
<dbReference type="InterPro" id="IPR006186">
    <property type="entry name" value="Ser/Thr-sp_prot-phosphatase"/>
</dbReference>
<organism evidence="3">
    <name type="scientific">Euglena gracilis</name>
    <dbReference type="NCBI Taxonomy" id="3039"/>
    <lineage>
        <taxon>Eukaryota</taxon>
        <taxon>Discoba</taxon>
        <taxon>Euglenozoa</taxon>
        <taxon>Euglenida</taxon>
        <taxon>Spirocuta</taxon>
        <taxon>Euglenophyceae</taxon>
        <taxon>Euglenales</taxon>
        <taxon>Euglenaceae</taxon>
        <taxon>Euglena</taxon>
    </lineage>
</organism>
<gene>
    <name evidence="3" type="primary">PPP1CA-2</name>
</gene>
<dbReference type="PANTHER" id="PTHR11668:SF496">
    <property type="entry name" value="SERINE_THREONINE-PROTEIN PHOSPHATASE"/>
    <property type="match status" value="1"/>
</dbReference>
<sequence length="454" mass="51071">MADGEAKPFKISQKMLVVDERGVHTRRVVDVIQEQGNKDGTNPMLVGTMADLNNVLERYESEYPHHARPEVSQAVHKPSQWILNYLDECYTPDNQDGVFRHTDIQTFAQCINTLCINVDPTTAMLDLQSPMYVLGDIHGNYKDLNYLSKNIVQFNSLKYSAVNLLFLGDYVDRGPYSVETAAWILAMRAKFPLRVNVLRGNHEFYSVNGDEATYGSGSFFAQCKELWGPKQGEAIWNDFNTFFDGLAFAAVVDERIFCVHGGIPRPLDDKSADPLQLLRDPVFPIFTELWPHDEDDDLVREQRRIASDMVWSDPAPEDHEAFLDADGFGPNMFRDPTGRLPVFGSKALTEFLQKHNFDFIIRAHEIKADGIQITKHARVITVFSSSGYCGSDNGSAAVFINEGKLRFILASRSANRKRTGAATFSRCDSEFVGLVRTNSSIAERKPPAAQKSLR</sequence>
<evidence type="ECO:0000259" key="2">
    <source>
        <dbReference type="PROSITE" id="PS00125"/>
    </source>
</evidence>
<protein>
    <recommendedName>
        <fullName evidence="1">Serine/threonine-protein phosphatase</fullName>
        <ecNumber evidence="1">3.1.3.16</ecNumber>
    </recommendedName>
</protein>
<dbReference type="GO" id="GO:0005737">
    <property type="term" value="C:cytoplasm"/>
    <property type="evidence" value="ECO:0007669"/>
    <property type="project" value="TreeGrafter"/>
</dbReference>
<keyword evidence="1" id="KW-0378">Hydrolase</keyword>
<name>A0AA51YGJ0_EUGGR</name>
<dbReference type="InterPro" id="IPR029052">
    <property type="entry name" value="Metallo-depent_PP-like"/>
</dbReference>
<dbReference type="SUPFAM" id="SSF56300">
    <property type="entry name" value="Metallo-dependent phosphatases"/>
    <property type="match status" value="1"/>
</dbReference>
<dbReference type="PANTHER" id="PTHR11668">
    <property type="entry name" value="SERINE/THREONINE PROTEIN PHOSPHATASE"/>
    <property type="match status" value="1"/>
</dbReference>
<dbReference type="GO" id="GO:0005634">
    <property type="term" value="C:nucleus"/>
    <property type="evidence" value="ECO:0007669"/>
    <property type="project" value="TreeGrafter"/>
</dbReference>
<dbReference type="CDD" id="cd00144">
    <property type="entry name" value="MPP_PPP_family"/>
    <property type="match status" value="1"/>
</dbReference>
<reference evidence="3" key="1">
    <citation type="journal article" date="2023" name="Acta Biochim. Biophys. Sin.">
        <title>Transcriptomic and genomic identification of spliceosomal genes from Euglena gracilis.</title>
        <authorList>
            <person name="Gao P."/>
            <person name="Zhong Y."/>
            <person name="Sun C."/>
        </authorList>
    </citation>
    <scope>NUCLEOTIDE SEQUENCE</scope>
</reference>
<dbReference type="Gene3D" id="3.60.21.10">
    <property type="match status" value="1"/>
</dbReference>
<accession>A0AA51YGJ0</accession>
<proteinExistence type="evidence at transcript level"/>
<dbReference type="SMART" id="SM00156">
    <property type="entry name" value="PP2Ac"/>
    <property type="match status" value="1"/>
</dbReference>
<dbReference type="PRINTS" id="PR00114">
    <property type="entry name" value="STPHPHTASE"/>
</dbReference>
<dbReference type="InterPro" id="IPR004843">
    <property type="entry name" value="Calcineurin-like_PHP"/>
</dbReference>
<evidence type="ECO:0000256" key="1">
    <source>
        <dbReference type="RuleBase" id="RU004273"/>
    </source>
</evidence>
<dbReference type="GO" id="GO:0004722">
    <property type="term" value="F:protein serine/threonine phosphatase activity"/>
    <property type="evidence" value="ECO:0007669"/>
    <property type="project" value="UniProtKB-EC"/>
</dbReference>
<evidence type="ECO:0000313" key="3">
    <source>
        <dbReference type="EMBL" id="WMV69968.1"/>
    </source>
</evidence>
<comment type="catalytic activity">
    <reaction evidence="1">
        <text>O-phospho-L-threonyl-[protein] + H2O = L-threonyl-[protein] + phosphate</text>
        <dbReference type="Rhea" id="RHEA:47004"/>
        <dbReference type="Rhea" id="RHEA-COMP:11060"/>
        <dbReference type="Rhea" id="RHEA-COMP:11605"/>
        <dbReference type="ChEBI" id="CHEBI:15377"/>
        <dbReference type="ChEBI" id="CHEBI:30013"/>
        <dbReference type="ChEBI" id="CHEBI:43474"/>
        <dbReference type="ChEBI" id="CHEBI:61977"/>
        <dbReference type="EC" id="3.1.3.16"/>
    </reaction>
</comment>